<gene>
    <name evidence="1" type="ORF">BLNAU_2993</name>
</gene>
<dbReference type="EMBL" id="JARBJD010000013">
    <property type="protein sequence ID" value="KAK2961937.1"/>
    <property type="molecule type" value="Genomic_DNA"/>
</dbReference>
<proteinExistence type="predicted"/>
<comment type="caution">
    <text evidence="1">The sequence shown here is derived from an EMBL/GenBank/DDBJ whole genome shotgun (WGS) entry which is preliminary data.</text>
</comment>
<organism evidence="1 2">
    <name type="scientific">Blattamonas nauphoetae</name>
    <dbReference type="NCBI Taxonomy" id="2049346"/>
    <lineage>
        <taxon>Eukaryota</taxon>
        <taxon>Metamonada</taxon>
        <taxon>Preaxostyla</taxon>
        <taxon>Oxymonadida</taxon>
        <taxon>Blattamonas</taxon>
    </lineage>
</organism>
<keyword evidence="2" id="KW-1185">Reference proteome</keyword>
<evidence type="ECO:0000313" key="2">
    <source>
        <dbReference type="Proteomes" id="UP001281761"/>
    </source>
</evidence>
<protein>
    <submittedName>
        <fullName evidence="1">Uncharacterized protein</fullName>
    </submittedName>
</protein>
<dbReference type="Proteomes" id="UP001281761">
    <property type="component" value="Unassembled WGS sequence"/>
</dbReference>
<evidence type="ECO:0000313" key="1">
    <source>
        <dbReference type="EMBL" id="KAK2961937.1"/>
    </source>
</evidence>
<reference evidence="1 2" key="1">
    <citation type="journal article" date="2022" name="bioRxiv">
        <title>Genomics of Preaxostyla Flagellates Illuminates Evolutionary Transitions and the Path Towards Mitochondrial Loss.</title>
        <authorList>
            <person name="Novak L.V.F."/>
            <person name="Treitli S.C."/>
            <person name="Pyrih J."/>
            <person name="Halakuc P."/>
            <person name="Pipaliya S.V."/>
            <person name="Vacek V."/>
            <person name="Brzon O."/>
            <person name="Soukal P."/>
            <person name="Eme L."/>
            <person name="Dacks J.B."/>
            <person name="Karnkowska A."/>
            <person name="Elias M."/>
            <person name="Hampl V."/>
        </authorList>
    </citation>
    <scope>NUCLEOTIDE SEQUENCE [LARGE SCALE GENOMIC DNA]</scope>
    <source>
        <strain evidence="1">NAU3</strain>
        <tissue evidence="1">Gut</tissue>
    </source>
</reference>
<sequence>MMLGNSFGYMRPHIVFPLHSSSELRRKPFWKLQNRTLLRLHVQQKDVVSKRGFKRIRQKWILRKLNEEHKMLPAESRQNSNDHPLENNCRQRPSSALCSCRATQEIVKTQFGASVSLESARLVKMM</sequence>
<name>A0ABQ9YDV6_9EUKA</name>
<accession>A0ABQ9YDV6</accession>